<feature type="compositionally biased region" description="Acidic residues" evidence="1">
    <location>
        <begin position="165"/>
        <end position="210"/>
    </location>
</feature>
<dbReference type="GO" id="GO:0003755">
    <property type="term" value="F:peptidyl-prolyl cis-trans isomerase activity"/>
    <property type="evidence" value="ECO:0007669"/>
    <property type="project" value="UniProtKB-EC"/>
</dbReference>
<accession>A0A090W346</accession>
<proteinExistence type="predicted"/>
<organism evidence="2 3">
    <name type="scientific">Algibacter lectus</name>
    <dbReference type="NCBI Taxonomy" id="221126"/>
    <lineage>
        <taxon>Bacteria</taxon>
        <taxon>Pseudomonadati</taxon>
        <taxon>Bacteroidota</taxon>
        <taxon>Flavobacteriia</taxon>
        <taxon>Flavobacteriales</taxon>
        <taxon>Flavobacteriaceae</taxon>
        <taxon>Algibacter</taxon>
    </lineage>
</organism>
<dbReference type="PROSITE" id="PS51257">
    <property type="entry name" value="PROKAR_LIPOPROTEIN"/>
    <property type="match status" value="1"/>
</dbReference>
<dbReference type="Proteomes" id="UP000029644">
    <property type="component" value="Unassembled WGS sequence"/>
</dbReference>
<keyword evidence="2" id="KW-0413">Isomerase</keyword>
<sequence>MSMRKLIYIFIAVCLISIQGCDDGDIITVELEFDDEFSACEGVSDLVLYKTKDDPSESLSVLISDLTLDEILAVESNDSLELTVDATFYYRTYSDESLPSTLFCNDIPDEVTITSSESDACTAEILTVLTKDDEDGILASLEDLDGDGDLTNDDTDGDGLPNYIDWDDDGDNILTEDENPDPNGDGDLEDAQDTDGDGIPDYLDADDDGDGVLTRDEENDSQDQRPNNDITNSDVGADYLNPAVAETVPATAYREHTIYYTYLVTVNLQEISLSFLSQDDFDFGVLSDSGLTSSESVTPDFE</sequence>
<protein>
    <submittedName>
        <fullName evidence="2">FKBP-type peptidyl-prolyl cis-trans isomerase FkpA</fullName>
        <ecNumber evidence="2">5.2.1.8</ecNumber>
    </submittedName>
</protein>
<name>A0A090W346_9FLAO</name>
<evidence type="ECO:0000313" key="2">
    <source>
        <dbReference type="EMBL" id="GAL61932.1"/>
    </source>
</evidence>
<feature type="compositionally biased region" description="Polar residues" evidence="1">
    <location>
        <begin position="224"/>
        <end position="234"/>
    </location>
</feature>
<gene>
    <name evidence="2" type="ORF">JCM19300_678</name>
</gene>
<feature type="region of interest" description="Disordered" evidence="1">
    <location>
        <begin position="141"/>
        <end position="236"/>
    </location>
</feature>
<feature type="compositionally biased region" description="Acidic residues" evidence="1">
    <location>
        <begin position="141"/>
        <end position="157"/>
    </location>
</feature>
<evidence type="ECO:0000313" key="3">
    <source>
        <dbReference type="Proteomes" id="UP000029644"/>
    </source>
</evidence>
<dbReference type="EC" id="5.2.1.8" evidence="2"/>
<reference evidence="2 3" key="1">
    <citation type="journal article" date="2014" name="Genome Announc.">
        <title>Draft Genome Sequences of Marine Flavobacterium Algibacter lectus Strains SS8 and NR4.</title>
        <authorList>
            <person name="Takatani N."/>
            <person name="Nakanishi M."/>
            <person name="Meirelles P."/>
            <person name="Mino S."/>
            <person name="Suda W."/>
            <person name="Oshima K."/>
            <person name="Hattori M."/>
            <person name="Ohkuma M."/>
            <person name="Hosokawa M."/>
            <person name="Miyashita K."/>
            <person name="Thompson F.L."/>
            <person name="Niwa A."/>
            <person name="Sawabe T."/>
            <person name="Sawabe T."/>
        </authorList>
    </citation>
    <scope>NUCLEOTIDE SEQUENCE [LARGE SCALE GENOMIC DNA]</scope>
    <source>
        <strain evidence="2 3">JCM 19300</strain>
    </source>
</reference>
<evidence type="ECO:0000256" key="1">
    <source>
        <dbReference type="SAM" id="MobiDB-lite"/>
    </source>
</evidence>
<comment type="caution">
    <text evidence="2">The sequence shown here is derived from an EMBL/GenBank/DDBJ whole genome shotgun (WGS) entry which is preliminary data.</text>
</comment>
<dbReference type="AlphaFoldDB" id="A0A090W346"/>
<dbReference type="EMBL" id="BBNQ01000004">
    <property type="protein sequence ID" value="GAL61932.1"/>
    <property type="molecule type" value="Genomic_DNA"/>
</dbReference>